<keyword evidence="3" id="KW-1185">Reference proteome</keyword>
<evidence type="ECO:0000313" key="2">
    <source>
        <dbReference type="EMBL" id="RHW18632.1"/>
    </source>
</evidence>
<gene>
    <name evidence="2" type="ORF">D1610_00190</name>
</gene>
<name>A0A396RTB7_9SPHN</name>
<comment type="caution">
    <text evidence="2">The sequence shown here is derived from an EMBL/GenBank/DDBJ whole genome shotgun (WGS) entry which is preliminary data.</text>
</comment>
<dbReference type="Pfam" id="PF14352">
    <property type="entry name" value="DUF4402"/>
    <property type="match status" value="1"/>
</dbReference>
<accession>A0A396RTB7</accession>
<feature type="region of interest" description="Disordered" evidence="1">
    <location>
        <begin position="1"/>
        <end position="31"/>
    </location>
</feature>
<evidence type="ECO:0000313" key="3">
    <source>
        <dbReference type="Proteomes" id="UP000266693"/>
    </source>
</evidence>
<organism evidence="2 3">
    <name type="scientific">Sphingomonas gilva</name>
    <dbReference type="NCBI Taxonomy" id="2305907"/>
    <lineage>
        <taxon>Bacteria</taxon>
        <taxon>Pseudomonadati</taxon>
        <taxon>Pseudomonadota</taxon>
        <taxon>Alphaproteobacteria</taxon>
        <taxon>Sphingomonadales</taxon>
        <taxon>Sphingomonadaceae</taxon>
        <taxon>Sphingomonas</taxon>
    </lineage>
</organism>
<sequence>MPASSICASAGSSMSAPTRWPANIPAASPSPSPISERIGAMRPLFTLCAIGAAAIPGAAAAQSATGQGEVVIVRPLSLVNTEDLRFGSLIAGTAGGSAVISQTSGARMVTGGVTGAPGDFGPAQFVTAGLASIVVIISVDNATTITRAGGGASMNVTDIATNRPAVSLFPGSGVIDINVGGRLTVAANQMPGDYAGTFNLTVFYL</sequence>
<dbReference type="AlphaFoldDB" id="A0A396RTB7"/>
<protein>
    <submittedName>
        <fullName evidence="2">DUF4402 domain-containing protein</fullName>
    </submittedName>
</protein>
<evidence type="ECO:0000256" key="1">
    <source>
        <dbReference type="SAM" id="MobiDB-lite"/>
    </source>
</evidence>
<dbReference type="Proteomes" id="UP000266693">
    <property type="component" value="Unassembled WGS sequence"/>
</dbReference>
<proteinExistence type="predicted"/>
<dbReference type="OrthoDB" id="7576381at2"/>
<feature type="compositionally biased region" description="Low complexity" evidence="1">
    <location>
        <begin position="1"/>
        <end position="16"/>
    </location>
</feature>
<reference evidence="2 3" key="1">
    <citation type="submission" date="2018-08" db="EMBL/GenBank/DDBJ databases">
        <title>The multiple taxonomic identification of Sphingomonas gilva.</title>
        <authorList>
            <person name="Zhu D."/>
            <person name="Zheng S."/>
        </authorList>
    </citation>
    <scope>NUCLEOTIDE SEQUENCE [LARGE SCALE GENOMIC DNA]</scope>
    <source>
        <strain evidence="2 3">ZDH117</strain>
    </source>
</reference>
<dbReference type="EMBL" id="QWLV01000001">
    <property type="protein sequence ID" value="RHW18632.1"/>
    <property type="molecule type" value="Genomic_DNA"/>
</dbReference>
<dbReference type="InterPro" id="IPR025514">
    <property type="entry name" value="DUF4402"/>
</dbReference>